<evidence type="ECO:0000313" key="4">
    <source>
        <dbReference type="Proteomes" id="UP001341840"/>
    </source>
</evidence>
<comment type="caution">
    <text evidence="3">The sequence shown here is derived from an EMBL/GenBank/DDBJ whole genome shotgun (WGS) entry which is preliminary data.</text>
</comment>
<organism evidence="3 4">
    <name type="scientific">Stylosanthes scabra</name>
    <dbReference type="NCBI Taxonomy" id="79078"/>
    <lineage>
        <taxon>Eukaryota</taxon>
        <taxon>Viridiplantae</taxon>
        <taxon>Streptophyta</taxon>
        <taxon>Embryophyta</taxon>
        <taxon>Tracheophyta</taxon>
        <taxon>Spermatophyta</taxon>
        <taxon>Magnoliopsida</taxon>
        <taxon>eudicotyledons</taxon>
        <taxon>Gunneridae</taxon>
        <taxon>Pentapetalae</taxon>
        <taxon>rosids</taxon>
        <taxon>fabids</taxon>
        <taxon>Fabales</taxon>
        <taxon>Fabaceae</taxon>
        <taxon>Papilionoideae</taxon>
        <taxon>50 kb inversion clade</taxon>
        <taxon>dalbergioids sensu lato</taxon>
        <taxon>Dalbergieae</taxon>
        <taxon>Pterocarpus clade</taxon>
        <taxon>Stylosanthes</taxon>
    </lineage>
</organism>
<gene>
    <name evidence="3" type="ORF">PIB30_016662</name>
</gene>
<dbReference type="Gene3D" id="3.80.10.10">
    <property type="entry name" value="Ribonuclease Inhibitor"/>
    <property type="match status" value="2"/>
</dbReference>
<dbReference type="InterPro" id="IPR032675">
    <property type="entry name" value="LRR_dom_sf"/>
</dbReference>
<dbReference type="Pfam" id="PF23286">
    <property type="entry name" value="LRR_13"/>
    <property type="match status" value="1"/>
</dbReference>
<proteinExistence type="predicted"/>
<dbReference type="PANTHER" id="PTHR47186:SF63">
    <property type="entry name" value="C-JID DOMAIN-CONTAINING PROTEIN"/>
    <property type="match status" value="1"/>
</dbReference>
<dbReference type="SUPFAM" id="SSF52047">
    <property type="entry name" value="RNI-like"/>
    <property type="match status" value="1"/>
</dbReference>
<evidence type="ECO:0000313" key="3">
    <source>
        <dbReference type="EMBL" id="MED6181137.1"/>
    </source>
</evidence>
<reference evidence="3 4" key="1">
    <citation type="journal article" date="2023" name="Plants (Basel)">
        <title>Bridging the Gap: Combining Genomics and Transcriptomics Approaches to Understand Stylosanthes scabra, an Orphan Legume from the Brazilian Caatinga.</title>
        <authorList>
            <person name="Ferreira-Neto J.R.C."/>
            <person name="da Silva M.D."/>
            <person name="Binneck E."/>
            <person name="de Melo N.F."/>
            <person name="da Silva R.H."/>
            <person name="de Melo A.L.T.M."/>
            <person name="Pandolfi V."/>
            <person name="Bustamante F.O."/>
            <person name="Brasileiro-Vidal A.C."/>
            <person name="Benko-Iseppon A.M."/>
        </authorList>
    </citation>
    <scope>NUCLEOTIDE SEQUENCE [LARGE SCALE GENOMIC DNA]</scope>
    <source>
        <tissue evidence="3">Leaves</tissue>
    </source>
</reference>
<dbReference type="EMBL" id="JASCZI010181290">
    <property type="protein sequence ID" value="MED6181137.1"/>
    <property type="molecule type" value="Genomic_DNA"/>
</dbReference>
<keyword evidence="4" id="KW-1185">Reference proteome</keyword>
<sequence length="370" mass="42181">MNAEDCSKLRSFPPTIKWPSLEDLHLSGCSSLENFPETPEEMKNLKMLILNGTGIKDLPCSFHNLSRLWHLGIRGDKMCKIPSVIGMMPGLSRCEIEGGGNKGKVSAKHAERLQGILVTHSLHSLNMSILSLTNGNLSDDFFPLAVAWFPNVKFLDLSGNNFTVIPECIQEFHSLLRLDVDDCKHLQEIRGVPPNLKTFSALNCKSWNPMATSVLVNQEVHQNRDTWFALPGRSIPGWFEHRSWGSSISFWFRGKFHSEALCLAILLKDDLRSSVWIEPILTINGRIFSDSFSRTKVDQLLILHPLTDSPFNEVSFENKWNYLEAKYKYNPNCRMASIAEEIGINISKKNSIIEDIRYSDPYRRTKLMRR</sequence>
<dbReference type="InterPro" id="IPR058546">
    <property type="entry name" value="RPS4B/Roq1-like_LRR"/>
</dbReference>
<feature type="domain" description="Disease resistance protein RPS4B/Roq1-like leucine-rich repeats" evidence="2">
    <location>
        <begin position="19"/>
        <end position="190"/>
    </location>
</feature>
<protein>
    <recommendedName>
        <fullName evidence="2">Disease resistance protein RPS4B/Roq1-like leucine-rich repeats domain-containing protein</fullName>
    </recommendedName>
</protein>
<accession>A0ABU6W7G4</accession>
<dbReference type="PANTHER" id="PTHR47186">
    <property type="entry name" value="LEUCINE-RICH REPEAT-CONTAINING PROTEIN 57"/>
    <property type="match status" value="1"/>
</dbReference>
<evidence type="ECO:0000256" key="1">
    <source>
        <dbReference type="ARBA" id="ARBA00022821"/>
    </source>
</evidence>
<keyword evidence="1" id="KW-0611">Plant defense</keyword>
<evidence type="ECO:0000259" key="2">
    <source>
        <dbReference type="Pfam" id="PF23286"/>
    </source>
</evidence>
<dbReference type="Proteomes" id="UP001341840">
    <property type="component" value="Unassembled WGS sequence"/>
</dbReference>
<name>A0ABU6W7G4_9FABA</name>